<reference evidence="5 6" key="1">
    <citation type="submission" date="2014-10" db="EMBL/GenBank/DDBJ databases">
        <title>Genome sequencing of Vibrio sinaloensis T08.</title>
        <authorList>
            <person name="Chan K.-G."/>
            <person name="Mohamad N.I."/>
        </authorList>
    </citation>
    <scope>NUCLEOTIDE SEQUENCE [LARGE SCALE GENOMIC DNA]</scope>
    <source>
        <strain evidence="5 6">T08</strain>
    </source>
</reference>
<dbReference type="PANTHER" id="PTHR47504:SF5">
    <property type="entry name" value="RIGHT ORIGIN-BINDING PROTEIN"/>
    <property type="match status" value="1"/>
</dbReference>
<dbReference type="InterPro" id="IPR018060">
    <property type="entry name" value="HTH_AraC"/>
</dbReference>
<evidence type="ECO:0000259" key="4">
    <source>
        <dbReference type="PROSITE" id="PS01124"/>
    </source>
</evidence>
<dbReference type="SUPFAM" id="SSF46689">
    <property type="entry name" value="Homeodomain-like"/>
    <property type="match status" value="2"/>
</dbReference>
<dbReference type="InterPro" id="IPR011256">
    <property type="entry name" value="Reg_factor_effector_dom_sf"/>
</dbReference>
<dbReference type="SMART" id="SM00342">
    <property type="entry name" value="HTH_ARAC"/>
    <property type="match status" value="1"/>
</dbReference>
<dbReference type="InterPro" id="IPR010499">
    <property type="entry name" value="AraC_E-bd"/>
</dbReference>
<keyword evidence="1" id="KW-0805">Transcription regulation</keyword>
<dbReference type="EMBL" id="JRWP01000004">
    <property type="protein sequence ID" value="KGY09972.1"/>
    <property type="molecule type" value="Genomic_DNA"/>
</dbReference>
<keyword evidence="2" id="KW-0238">DNA-binding</keyword>
<proteinExistence type="predicted"/>
<gene>
    <name evidence="5" type="ORF">NM06_03390</name>
</gene>
<dbReference type="Proteomes" id="UP000030451">
    <property type="component" value="Unassembled WGS sequence"/>
</dbReference>
<name>A0A0A5HWM7_PHOS4</name>
<protein>
    <submittedName>
        <fullName evidence="5">AraC family transcriptional regulator</fullName>
    </submittedName>
</protein>
<dbReference type="InterPro" id="IPR018062">
    <property type="entry name" value="HTH_AraC-typ_CS"/>
</dbReference>
<dbReference type="PRINTS" id="PR00032">
    <property type="entry name" value="HTHARAC"/>
</dbReference>
<dbReference type="Pfam" id="PF06445">
    <property type="entry name" value="GyrI-like"/>
    <property type="match status" value="1"/>
</dbReference>
<dbReference type="STRING" id="379097.SE23_07120"/>
<dbReference type="OrthoDB" id="282744at2"/>
<dbReference type="RefSeq" id="WP_038188000.1">
    <property type="nucleotide sequence ID" value="NZ_JRWP01000004.1"/>
</dbReference>
<dbReference type="InterPro" id="IPR020449">
    <property type="entry name" value="Tscrpt_reg_AraC-type_HTH"/>
</dbReference>
<feature type="domain" description="HTH araC/xylS-type" evidence="4">
    <location>
        <begin position="15"/>
        <end position="113"/>
    </location>
</feature>
<organism evidence="5 6">
    <name type="scientific">Photobacterium sp. (strain ATCC 43367)</name>
    <dbReference type="NCBI Taxonomy" id="379097"/>
    <lineage>
        <taxon>Bacteria</taxon>
        <taxon>Pseudomonadati</taxon>
        <taxon>Pseudomonadota</taxon>
        <taxon>Gammaproteobacteria</taxon>
        <taxon>Vibrionales</taxon>
        <taxon>Vibrionaceae</taxon>
        <taxon>Vibrio</taxon>
        <taxon>Vibrio oreintalis group</taxon>
    </lineage>
</organism>
<evidence type="ECO:0000256" key="2">
    <source>
        <dbReference type="ARBA" id="ARBA00023125"/>
    </source>
</evidence>
<dbReference type="AlphaFoldDB" id="A0A0A5HWM7"/>
<dbReference type="Pfam" id="PF12833">
    <property type="entry name" value="HTH_18"/>
    <property type="match status" value="1"/>
</dbReference>
<dbReference type="GO" id="GO:0043565">
    <property type="term" value="F:sequence-specific DNA binding"/>
    <property type="evidence" value="ECO:0007669"/>
    <property type="project" value="InterPro"/>
</dbReference>
<dbReference type="SMART" id="SM00871">
    <property type="entry name" value="AraC_E_bind"/>
    <property type="match status" value="1"/>
</dbReference>
<dbReference type="InterPro" id="IPR029442">
    <property type="entry name" value="GyrI-like"/>
</dbReference>
<sequence>MVSDKTKSATFNRISKVLGFIHRHLDTPLSLDEIAAQSCWSRWQLQRVFQAETGLTVANYVRQLKLSLAAELLLDTDQRVIDIALAAGFNSEIAFSRAFKQFFSCSPRVYRRAGQRTGLKKPIEISEVQINGERAQSFVEVRVETKPAFILKGMRGEITGLFSLAPNFADVVPKLWQRLDAEANSTSLSFGHCLGVVDVTKAAFDGSNLFYWAGIELRSDIAMPALPSVVSEQLAILNVPKQTYAAVKHKGPIDRLPQTLEWFILHWLPTSGYRGVDGYELEVYPDNYQADAAHAEMEYWVPIVRV</sequence>
<evidence type="ECO:0000313" key="5">
    <source>
        <dbReference type="EMBL" id="KGY09972.1"/>
    </source>
</evidence>
<dbReference type="Gene3D" id="3.20.80.10">
    <property type="entry name" value="Regulatory factor, effector binding domain"/>
    <property type="match status" value="1"/>
</dbReference>
<dbReference type="PROSITE" id="PS00041">
    <property type="entry name" value="HTH_ARAC_FAMILY_1"/>
    <property type="match status" value="1"/>
</dbReference>
<dbReference type="PANTHER" id="PTHR47504">
    <property type="entry name" value="RIGHT ORIGIN-BINDING PROTEIN"/>
    <property type="match status" value="1"/>
</dbReference>
<evidence type="ECO:0000256" key="1">
    <source>
        <dbReference type="ARBA" id="ARBA00023015"/>
    </source>
</evidence>
<dbReference type="Gene3D" id="1.10.10.60">
    <property type="entry name" value="Homeodomain-like"/>
    <property type="match status" value="2"/>
</dbReference>
<comment type="caution">
    <text evidence="5">The sequence shown here is derived from an EMBL/GenBank/DDBJ whole genome shotgun (WGS) entry which is preliminary data.</text>
</comment>
<dbReference type="SUPFAM" id="SSF55136">
    <property type="entry name" value="Probable bacterial effector-binding domain"/>
    <property type="match status" value="1"/>
</dbReference>
<evidence type="ECO:0000256" key="3">
    <source>
        <dbReference type="ARBA" id="ARBA00023163"/>
    </source>
</evidence>
<evidence type="ECO:0000313" key="6">
    <source>
        <dbReference type="Proteomes" id="UP000030451"/>
    </source>
</evidence>
<dbReference type="PROSITE" id="PS01124">
    <property type="entry name" value="HTH_ARAC_FAMILY_2"/>
    <property type="match status" value="1"/>
</dbReference>
<dbReference type="InterPro" id="IPR009057">
    <property type="entry name" value="Homeodomain-like_sf"/>
</dbReference>
<dbReference type="GO" id="GO:0003700">
    <property type="term" value="F:DNA-binding transcription factor activity"/>
    <property type="evidence" value="ECO:0007669"/>
    <property type="project" value="InterPro"/>
</dbReference>
<accession>A0A0A5HWM7</accession>
<dbReference type="InterPro" id="IPR050959">
    <property type="entry name" value="MarA-like"/>
</dbReference>
<keyword evidence="3" id="KW-0804">Transcription</keyword>